<dbReference type="Pfam" id="PF10677">
    <property type="entry name" value="DUF2490"/>
    <property type="match status" value="1"/>
</dbReference>
<organism evidence="1 2">
    <name type="scientific">Hymenobacter frigidus</name>
    <dbReference type="NCBI Taxonomy" id="1524095"/>
    <lineage>
        <taxon>Bacteria</taxon>
        <taxon>Pseudomonadati</taxon>
        <taxon>Bacteroidota</taxon>
        <taxon>Cytophagia</taxon>
        <taxon>Cytophagales</taxon>
        <taxon>Hymenobacteraceae</taxon>
        <taxon>Hymenobacter</taxon>
    </lineage>
</organism>
<reference evidence="2" key="1">
    <citation type="journal article" date="2019" name="Int. J. Syst. Evol. Microbiol.">
        <title>The Global Catalogue of Microorganisms (GCM) 10K type strain sequencing project: providing services to taxonomists for standard genome sequencing and annotation.</title>
        <authorList>
            <consortium name="The Broad Institute Genomics Platform"/>
            <consortium name="The Broad Institute Genome Sequencing Center for Infectious Disease"/>
            <person name="Wu L."/>
            <person name="Ma J."/>
        </authorList>
    </citation>
    <scope>NUCLEOTIDE SEQUENCE [LARGE SCALE GENOMIC DNA]</scope>
    <source>
        <strain evidence="2">CGMCC 1.14966</strain>
    </source>
</reference>
<protein>
    <recommendedName>
        <fullName evidence="3">DUF2490 domain-containing protein</fullName>
    </recommendedName>
</protein>
<comment type="caution">
    <text evidence="1">The sequence shown here is derived from an EMBL/GenBank/DDBJ whole genome shotgun (WGS) entry which is preliminary data.</text>
</comment>
<name>A0ABQ2A1K7_9BACT</name>
<dbReference type="EMBL" id="BMGY01000006">
    <property type="protein sequence ID" value="GGH82119.1"/>
    <property type="molecule type" value="Genomic_DNA"/>
</dbReference>
<evidence type="ECO:0008006" key="3">
    <source>
        <dbReference type="Google" id="ProtNLM"/>
    </source>
</evidence>
<evidence type="ECO:0000313" key="2">
    <source>
        <dbReference type="Proteomes" id="UP000637774"/>
    </source>
</evidence>
<evidence type="ECO:0000313" key="1">
    <source>
        <dbReference type="EMBL" id="GGH82119.1"/>
    </source>
</evidence>
<gene>
    <name evidence="1" type="ORF">GCM10011495_09870</name>
</gene>
<keyword evidence="2" id="KW-1185">Reference proteome</keyword>
<accession>A0ABQ2A1K7</accession>
<dbReference type="Proteomes" id="UP000637774">
    <property type="component" value="Unassembled WGS sequence"/>
</dbReference>
<dbReference type="InterPro" id="IPR019619">
    <property type="entry name" value="DUF2490"/>
</dbReference>
<sequence length="284" mass="32600">MGKVRRAERDNPRPLTDVLPGMRQFTGLVSISLVLGCGQAASGQAARVRDTNQIGWFVYEGDHRLGRRWTLHTEYQWRRVYFIRDAQQSLARLGGAFQLAPRVSVGGGYTSLITHPYGDYPTADTGVPFPEHRFYQDVQLRDTLGRVVLEHRLRLEQRWQGQLAEGKGRVVQAWEYQNRIRYQLSATLPLQGPRLDNREWYLTGFDEVFLSFGRRVGANVFNQNRVAGGVGYQFTDDFQVAVLYLNQITQHADPELITGLPVFEFNHGFRLNVNYNLPLMKARK</sequence>
<proteinExistence type="predicted"/>